<dbReference type="GO" id="GO:0016020">
    <property type="term" value="C:membrane"/>
    <property type="evidence" value="ECO:0007669"/>
    <property type="project" value="TreeGrafter"/>
</dbReference>
<sequence length="190" mass="21577">MNGEKKNKASNAEEVICEGSEIAITPKRKWKWSILAAVICLIMAISWPLVERQFYSSMQNCPSTIKRFVSFFQREDSESGRDNEEKLRVYSLKELQKYDGTDPSLPILLAVGGKVLDVTTGSKFYAVGKSYHLFAGTACTRALVLSSLDKEDISDKVDDFNEEQRKELQSTMKFYYEKYPTVGVLEDTIN</sequence>
<keyword evidence="2" id="KW-0472">Membrane</keyword>
<accession>A0A024GQY2</accession>
<keyword evidence="2" id="KW-1133">Transmembrane helix</keyword>
<gene>
    <name evidence="4" type="ORF">BN9_101310</name>
</gene>
<keyword evidence="2" id="KW-0812">Transmembrane</keyword>
<dbReference type="GO" id="GO:0012505">
    <property type="term" value="C:endomembrane system"/>
    <property type="evidence" value="ECO:0007669"/>
    <property type="project" value="TreeGrafter"/>
</dbReference>
<dbReference type="STRING" id="65357.A0A024GQY2"/>
<evidence type="ECO:0000256" key="2">
    <source>
        <dbReference type="SAM" id="Phobius"/>
    </source>
</evidence>
<dbReference type="Proteomes" id="UP000053237">
    <property type="component" value="Unassembled WGS sequence"/>
</dbReference>
<dbReference type="InterPro" id="IPR036400">
    <property type="entry name" value="Cyt_B5-like_heme/steroid_sf"/>
</dbReference>
<feature type="domain" description="Cytochrome b5 heme-binding" evidence="3">
    <location>
        <begin position="90"/>
        <end position="186"/>
    </location>
</feature>
<evidence type="ECO:0000256" key="1">
    <source>
        <dbReference type="ARBA" id="ARBA00038357"/>
    </source>
</evidence>
<proteinExistence type="inferred from homology"/>
<organism evidence="4 5">
    <name type="scientific">Albugo candida</name>
    <dbReference type="NCBI Taxonomy" id="65357"/>
    <lineage>
        <taxon>Eukaryota</taxon>
        <taxon>Sar</taxon>
        <taxon>Stramenopiles</taxon>
        <taxon>Oomycota</taxon>
        <taxon>Peronosporomycetes</taxon>
        <taxon>Albuginales</taxon>
        <taxon>Albuginaceae</taxon>
        <taxon>Albugo</taxon>
    </lineage>
</organism>
<feature type="transmembrane region" description="Helical" evidence="2">
    <location>
        <begin position="32"/>
        <end position="50"/>
    </location>
</feature>
<evidence type="ECO:0000313" key="4">
    <source>
        <dbReference type="EMBL" id="CCI48922.1"/>
    </source>
</evidence>
<name>A0A024GQY2_9STRA</name>
<dbReference type="InterPro" id="IPR001199">
    <property type="entry name" value="Cyt_B5-like_heme/steroid-bd"/>
</dbReference>
<dbReference type="PANTHER" id="PTHR10281:SF76">
    <property type="entry name" value="CALCUTTA CUP-RELATED"/>
    <property type="match status" value="1"/>
</dbReference>
<evidence type="ECO:0000259" key="3">
    <source>
        <dbReference type="SMART" id="SM01117"/>
    </source>
</evidence>
<comment type="similarity">
    <text evidence="1">Belongs to the cytochrome b5 family. MAPR subfamily.</text>
</comment>
<dbReference type="OrthoDB" id="547796at2759"/>
<protein>
    <recommendedName>
        <fullName evidence="3">Cytochrome b5 heme-binding domain-containing protein</fullName>
    </recommendedName>
</protein>
<dbReference type="SUPFAM" id="SSF55856">
    <property type="entry name" value="Cytochrome b5-like heme/steroid binding domain"/>
    <property type="match status" value="1"/>
</dbReference>
<dbReference type="SMART" id="SM01117">
    <property type="entry name" value="Cyt-b5"/>
    <property type="match status" value="1"/>
</dbReference>
<dbReference type="InParanoid" id="A0A024GQY2"/>
<dbReference type="Gene3D" id="3.10.120.10">
    <property type="entry name" value="Cytochrome b5-like heme/steroid binding domain"/>
    <property type="match status" value="1"/>
</dbReference>
<evidence type="ECO:0000313" key="5">
    <source>
        <dbReference type="Proteomes" id="UP000053237"/>
    </source>
</evidence>
<comment type="caution">
    <text evidence="4">The sequence shown here is derived from an EMBL/GenBank/DDBJ whole genome shotgun (WGS) entry which is preliminary data.</text>
</comment>
<dbReference type="Pfam" id="PF00173">
    <property type="entry name" value="Cyt-b5"/>
    <property type="match status" value="1"/>
</dbReference>
<dbReference type="AlphaFoldDB" id="A0A024GQY2"/>
<dbReference type="EMBL" id="CAIX01000256">
    <property type="protein sequence ID" value="CCI48922.1"/>
    <property type="molecule type" value="Genomic_DNA"/>
</dbReference>
<dbReference type="InterPro" id="IPR050577">
    <property type="entry name" value="MAPR/NEUFC/NENF-like"/>
</dbReference>
<keyword evidence="5" id="KW-1185">Reference proteome</keyword>
<dbReference type="PANTHER" id="PTHR10281">
    <property type="entry name" value="MEMBRANE-ASSOCIATED PROGESTERONE RECEPTOR COMPONENT-RELATED"/>
    <property type="match status" value="1"/>
</dbReference>
<reference evidence="4 5" key="1">
    <citation type="submission" date="2012-05" db="EMBL/GenBank/DDBJ databases">
        <title>Recombination and specialization in a pathogen metapopulation.</title>
        <authorList>
            <person name="Gardiner A."/>
            <person name="Kemen E."/>
            <person name="Schultz-Larsen T."/>
            <person name="MacLean D."/>
            <person name="Van Oosterhout C."/>
            <person name="Jones J.D.G."/>
        </authorList>
    </citation>
    <scope>NUCLEOTIDE SEQUENCE [LARGE SCALE GENOMIC DNA]</scope>
    <source>
        <strain evidence="4 5">Ac Nc2</strain>
    </source>
</reference>